<sequence>MEIEFNKIANSPAQFFNILPQDWQDIIVPQWDKFKNSSSIYVFKENEELIAGGIVFENGHPNRTSFEKKHQYLYTENYFYIGFVWVIPSKRNQQLASKWLSEIKKTAINQKFWLVIEEESLKYFYQKNDFKLIAESDAKNNKEWVLTYIP</sequence>
<name>A0A3D9RTS5_9FLAO</name>
<reference evidence="2 3" key="1">
    <citation type="submission" date="2018-08" db="EMBL/GenBank/DDBJ databases">
        <title>Genomic Encyclopedia of Type Strains, Phase III (KMG-III): the genomes of soil and plant-associated and newly described type strains.</title>
        <authorList>
            <person name="Whitman W."/>
        </authorList>
    </citation>
    <scope>NUCLEOTIDE SEQUENCE [LARGE SCALE GENOMIC DNA]</scope>
    <source>
        <strain evidence="2 3">325-5</strain>
    </source>
</reference>
<dbReference type="InterPro" id="IPR000182">
    <property type="entry name" value="GNAT_dom"/>
</dbReference>
<dbReference type="RefSeq" id="WP_147296388.1">
    <property type="nucleotide sequence ID" value="NZ_QTTQ01000009.1"/>
</dbReference>
<keyword evidence="3" id="KW-1185">Reference proteome</keyword>
<dbReference type="SUPFAM" id="SSF55729">
    <property type="entry name" value="Acyl-CoA N-acyltransferases (Nat)"/>
    <property type="match status" value="1"/>
</dbReference>
<dbReference type="Pfam" id="PF00583">
    <property type="entry name" value="Acetyltransf_1"/>
    <property type="match status" value="1"/>
</dbReference>
<dbReference type="InterPro" id="IPR016181">
    <property type="entry name" value="Acyl_CoA_acyltransferase"/>
</dbReference>
<evidence type="ECO:0000313" key="3">
    <source>
        <dbReference type="Proteomes" id="UP000256429"/>
    </source>
</evidence>
<feature type="domain" description="N-acetyltransferase" evidence="1">
    <location>
        <begin position="3"/>
        <end position="150"/>
    </location>
</feature>
<dbReference type="EMBL" id="QTTQ01000009">
    <property type="protein sequence ID" value="REE83257.1"/>
    <property type="molecule type" value="Genomic_DNA"/>
</dbReference>
<protein>
    <submittedName>
        <fullName evidence="2">Acetyltransferase (GNAT) family protein</fullName>
    </submittedName>
</protein>
<comment type="caution">
    <text evidence="2">The sequence shown here is derived from an EMBL/GenBank/DDBJ whole genome shotgun (WGS) entry which is preliminary data.</text>
</comment>
<dbReference type="GO" id="GO:0016747">
    <property type="term" value="F:acyltransferase activity, transferring groups other than amino-acyl groups"/>
    <property type="evidence" value="ECO:0007669"/>
    <property type="project" value="InterPro"/>
</dbReference>
<proteinExistence type="predicted"/>
<dbReference type="AlphaFoldDB" id="A0A3D9RTS5"/>
<evidence type="ECO:0000259" key="1">
    <source>
        <dbReference type="PROSITE" id="PS51186"/>
    </source>
</evidence>
<keyword evidence="2" id="KW-0808">Transferase</keyword>
<organism evidence="2 3">
    <name type="scientific">Lutibacter oceani</name>
    <dbReference type="NCBI Taxonomy" id="1853311"/>
    <lineage>
        <taxon>Bacteria</taxon>
        <taxon>Pseudomonadati</taxon>
        <taxon>Bacteroidota</taxon>
        <taxon>Flavobacteriia</taxon>
        <taxon>Flavobacteriales</taxon>
        <taxon>Flavobacteriaceae</taxon>
        <taxon>Lutibacter</taxon>
    </lineage>
</organism>
<evidence type="ECO:0000313" key="2">
    <source>
        <dbReference type="EMBL" id="REE83257.1"/>
    </source>
</evidence>
<dbReference type="PROSITE" id="PS51186">
    <property type="entry name" value="GNAT"/>
    <property type="match status" value="1"/>
</dbReference>
<dbReference type="Gene3D" id="3.40.630.30">
    <property type="match status" value="1"/>
</dbReference>
<gene>
    <name evidence="2" type="ORF">BX611_0544</name>
</gene>
<dbReference type="Proteomes" id="UP000256429">
    <property type="component" value="Unassembled WGS sequence"/>
</dbReference>
<accession>A0A3D9RTS5</accession>